<organism evidence="2 3">
    <name type="scientific">Paramecium sonneborni</name>
    <dbReference type="NCBI Taxonomy" id="65129"/>
    <lineage>
        <taxon>Eukaryota</taxon>
        <taxon>Sar</taxon>
        <taxon>Alveolata</taxon>
        <taxon>Ciliophora</taxon>
        <taxon>Intramacronucleata</taxon>
        <taxon>Oligohymenophorea</taxon>
        <taxon>Peniculida</taxon>
        <taxon>Parameciidae</taxon>
        <taxon>Paramecium</taxon>
    </lineage>
</organism>
<keyword evidence="1" id="KW-1133">Transmembrane helix</keyword>
<evidence type="ECO:0000256" key="1">
    <source>
        <dbReference type="SAM" id="Phobius"/>
    </source>
</evidence>
<keyword evidence="1" id="KW-0812">Transmembrane</keyword>
<feature type="transmembrane region" description="Helical" evidence="1">
    <location>
        <begin position="293"/>
        <end position="312"/>
    </location>
</feature>
<dbReference type="EMBL" id="CAJJDN010000072">
    <property type="protein sequence ID" value="CAD8099635.1"/>
    <property type="molecule type" value="Genomic_DNA"/>
</dbReference>
<keyword evidence="3" id="KW-1185">Reference proteome</keyword>
<comment type="caution">
    <text evidence="2">The sequence shown here is derived from an EMBL/GenBank/DDBJ whole genome shotgun (WGS) entry which is preliminary data.</text>
</comment>
<sequence>MIFYLLTLLTSGNSVIIDTNLRCACSEILLENDCNSLMNCKWVNNQCGDYIYECYVQGLTNINTYTCNWNNKTNIYEAQKFECSQFKNRFDCSRFKPYCLWNSTEMCNEFTSCQDYDEQRCPIYYKNCSISNKDCINGLQSCQNYLSEQTCRGVQSDELECLWGEDEKCKAQSLKDCSSLTGYKICDINQIECQKNNQGDCVPLTCGDKRLEKDCSNTKIVKQGSSSYYLCVWENGLCQEAKNAQHLNRDTCSKQTAANYKWVNGSCQTCKILQPKILDQQKDGYIESEAQIIIIYLSTFLLSKFVIVFLFID</sequence>
<protein>
    <recommendedName>
        <fullName evidence="4">Transmembrane protein</fullName>
    </recommendedName>
</protein>
<dbReference type="OrthoDB" id="293258at2759"/>
<gene>
    <name evidence="2" type="ORF">PSON_ATCC_30995.1.T0720122</name>
</gene>
<keyword evidence="1" id="KW-0472">Membrane</keyword>
<dbReference type="AlphaFoldDB" id="A0A8S1P9B0"/>
<dbReference type="Proteomes" id="UP000692954">
    <property type="component" value="Unassembled WGS sequence"/>
</dbReference>
<evidence type="ECO:0000313" key="2">
    <source>
        <dbReference type="EMBL" id="CAD8099635.1"/>
    </source>
</evidence>
<reference evidence="2" key="1">
    <citation type="submission" date="2021-01" db="EMBL/GenBank/DDBJ databases">
        <authorList>
            <consortium name="Genoscope - CEA"/>
            <person name="William W."/>
        </authorList>
    </citation>
    <scope>NUCLEOTIDE SEQUENCE</scope>
</reference>
<accession>A0A8S1P9B0</accession>
<proteinExistence type="predicted"/>
<evidence type="ECO:0000313" key="3">
    <source>
        <dbReference type="Proteomes" id="UP000692954"/>
    </source>
</evidence>
<name>A0A8S1P9B0_9CILI</name>
<evidence type="ECO:0008006" key="4">
    <source>
        <dbReference type="Google" id="ProtNLM"/>
    </source>
</evidence>